<name>A0A5C5G4G3_9BASI</name>
<dbReference type="EMBL" id="SOZI01000014">
    <property type="protein sequence ID" value="TNY23224.1"/>
    <property type="molecule type" value="Genomic_DNA"/>
</dbReference>
<reference evidence="1 2" key="1">
    <citation type="submission" date="2019-03" db="EMBL/GenBank/DDBJ databases">
        <title>Rhodosporidium diobovatum UCD-FST 08-225 genome sequencing, assembly, and annotation.</title>
        <authorList>
            <person name="Fakankun I.U."/>
            <person name="Fristensky B."/>
            <person name="Levin D.B."/>
        </authorList>
    </citation>
    <scope>NUCLEOTIDE SEQUENCE [LARGE SCALE GENOMIC DNA]</scope>
    <source>
        <strain evidence="1 2">UCD-FST 08-225</strain>
    </source>
</reference>
<proteinExistence type="predicted"/>
<dbReference type="AlphaFoldDB" id="A0A5C5G4G3"/>
<accession>A0A5C5G4G3</accession>
<protein>
    <submittedName>
        <fullName evidence="1">Uncharacterized protein</fullName>
    </submittedName>
</protein>
<organism evidence="1 2">
    <name type="scientific">Rhodotorula diobovata</name>
    <dbReference type="NCBI Taxonomy" id="5288"/>
    <lineage>
        <taxon>Eukaryota</taxon>
        <taxon>Fungi</taxon>
        <taxon>Dikarya</taxon>
        <taxon>Basidiomycota</taxon>
        <taxon>Pucciniomycotina</taxon>
        <taxon>Microbotryomycetes</taxon>
        <taxon>Sporidiobolales</taxon>
        <taxon>Sporidiobolaceae</taxon>
        <taxon>Rhodotorula</taxon>
    </lineage>
</organism>
<dbReference type="Proteomes" id="UP000311382">
    <property type="component" value="Unassembled WGS sequence"/>
</dbReference>
<dbReference type="OrthoDB" id="2526252at2759"/>
<gene>
    <name evidence="1" type="ORF">DMC30DRAFT_57769</name>
</gene>
<dbReference type="STRING" id="5288.A0A5C5G4G3"/>
<sequence length="166" mass="19105">MVEPLQARALYRSLWRRLGRLPRLDRPQRLNLQRLLRVELREALVRSEATETALRDQADRTLALLASSPRLTSNLASLTYHHHPGHIPGTPNSARLAHLPKPIAWDPKDPSAALKAWDKRRKDQLRDPVWRISQGVDEGLRRLWREAEDAQGGVWLGRIERARHGP</sequence>
<keyword evidence="2" id="KW-1185">Reference proteome</keyword>
<comment type="caution">
    <text evidence="1">The sequence shown here is derived from an EMBL/GenBank/DDBJ whole genome shotgun (WGS) entry which is preliminary data.</text>
</comment>
<evidence type="ECO:0000313" key="2">
    <source>
        <dbReference type="Proteomes" id="UP000311382"/>
    </source>
</evidence>
<evidence type="ECO:0000313" key="1">
    <source>
        <dbReference type="EMBL" id="TNY23224.1"/>
    </source>
</evidence>